<dbReference type="Gene3D" id="3.40.50.1000">
    <property type="entry name" value="HAD superfamily/HAD-like"/>
    <property type="match status" value="1"/>
</dbReference>
<dbReference type="GO" id="GO:0016791">
    <property type="term" value="F:phosphatase activity"/>
    <property type="evidence" value="ECO:0007669"/>
    <property type="project" value="TreeGrafter"/>
</dbReference>
<dbReference type="SFLD" id="SFLDS00003">
    <property type="entry name" value="Haloacid_Dehalogenase"/>
    <property type="match status" value="1"/>
</dbReference>
<accession>A0A1G9WXD3</accession>
<proteinExistence type="predicted"/>
<dbReference type="InterPro" id="IPR006379">
    <property type="entry name" value="HAD-SF_hydro_IIB"/>
</dbReference>
<dbReference type="PANTHER" id="PTHR10000:SF8">
    <property type="entry name" value="HAD SUPERFAMILY HYDROLASE-LIKE, TYPE 3"/>
    <property type="match status" value="1"/>
</dbReference>
<reference evidence="2" key="1">
    <citation type="submission" date="2016-10" db="EMBL/GenBank/DDBJ databases">
        <authorList>
            <person name="Varghese N."/>
            <person name="Submissions S."/>
        </authorList>
    </citation>
    <scope>NUCLEOTIDE SEQUENCE [LARGE SCALE GENOMIC DNA]</scope>
    <source>
        <strain evidence="2">M83</strain>
    </source>
</reference>
<evidence type="ECO:0000313" key="2">
    <source>
        <dbReference type="Proteomes" id="UP000187651"/>
    </source>
</evidence>
<dbReference type="Gene3D" id="3.30.1240.10">
    <property type="match status" value="1"/>
</dbReference>
<dbReference type="PANTHER" id="PTHR10000">
    <property type="entry name" value="PHOSPHOSERINE PHOSPHATASE"/>
    <property type="match status" value="1"/>
</dbReference>
<dbReference type="InterPro" id="IPR000150">
    <property type="entry name" value="Cof"/>
</dbReference>
<dbReference type="SFLD" id="SFLDG01140">
    <property type="entry name" value="C2.B:_Phosphomannomutase_and_P"/>
    <property type="match status" value="1"/>
</dbReference>
<name>A0A1G9WXD3_9FIRM</name>
<dbReference type="NCBIfam" id="TIGR01484">
    <property type="entry name" value="HAD-SF-IIB"/>
    <property type="match status" value="1"/>
</dbReference>
<keyword evidence="2" id="KW-1185">Reference proteome</keyword>
<dbReference type="EMBL" id="FNHZ01000003">
    <property type="protein sequence ID" value="SDM89150.1"/>
    <property type="molecule type" value="Genomic_DNA"/>
</dbReference>
<dbReference type="OrthoDB" id="9781413at2"/>
<dbReference type="InterPro" id="IPR023214">
    <property type="entry name" value="HAD_sf"/>
</dbReference>
<dbReference type="InterPro" id="IPR036412">
    <property type="entry name" value="HAD-like_sf"/>
</dbReference>
<dbReference type="GO" id="GO:0005829">
    <property type="term" value="C:cytosol"/>
    <property type="evidence" value="ECO:0007669"/>
    <property type="project" value="TreeGrafter"/>
</dbReference>
<dbReference type="NCBIfam" id="TIGR00099">
    <property type="entry name" value="Cof-subfamily"/>
    <property type="match status" value="1"/>
</dbReference>
<sequence length="277" mass="30500">MDVKLIALDLDGTTLNNNGKLSEETKDALMTAMDNGVNVCIASGRAFDALPEEVLKVPGIEYAITSNGAAIYKVKNKELIKAYKLLASSVDLILSMSKKYKEITFECFINGTAYAQKDYIENPLIVGDKVRSVEYIRKTRHPIDNIVEFISENKDNLDCMNIILGDFDVREKIIDEIKSLTSDVYITSASPVMLEFSYKDCGKASGLKFLSEYLGIDRDLIAAFGDADNDIDMIKFAGAGVAVANANDALKKEADYITLSNDEDGVVYALKNILEII</sequence>
<dbReference type="AlphaFoldDB" id="A0A1G9WXD3"/>
<gene>
    <name evidence="1" type="ORF">SAMN05216544_1381</name>
</gene>
<dbReference type="RefSeq" id="WP_083330296.1">
    <property type="nucleotide sequence ID" value="NZ_FNHZ01000003.1"/>
</dbReference>
<dbReference type="Pfam" id="PF08282">
    <property type="entry name" value="Hydrolase_3"/>
    <property type="match status" value="1"/>
</dbReference>
<dbReference type="Proteomes" id="UP000187651">
    <property type="component" value="Unassembled WGS sequence"/>
</dbReference>
<organism evidence="1 2">
    <name type="scientific">Lachnospira pectinoschiza</name>
    <dbReference type="NCBI Taxonomy" id="28052"/>
    <lineage>
        <taxon>Bacteria</taxon>
        <taxon>Bacillati</taxon>
        <taxon>Bacillota</taxon>
        <taxon>Clostridia</taxon>
        <taxon>Lachnospirales</taxon>
        <taxon>Lachnospiraceae</taxon>
        <taxon>Lachnospira</taxon>
    </lineage>
</organism>
<dbReference type="SUPFAM" id="SSF56784">
    <property type="entry name" value="HAD-like"/>
    <property type="match status" value="1"/>
</dbReference>
<protein>
    <recommendedName>
        <fullName evidence="3">Phosphatase YidA</fullName>
    </recommendedName>
</protein>
<dbReference type="GO" id="GO:0000287">
    <property type="term" value="F:magnesium ion binding"/>
    <property type="evidence" value="ECO:0007669"/>
    <property type="project" value="TreeGrafter"/>
</dbReference>
<evidence type="ECO:0008006" key="3">
    <source>
        <dbReference type="Google" id="ProtNLM"/>
    </source>
</evidence>
<evidence type="ECO:0000313" key="1">
    <source>
        <dbReference type="EMBL" id="SDM89150.1"/>
    </source>
</evidence>